<feature type="short sequence motif" description="'HIGH' region" evidence="11">
    <location>
        <begin position="116"/>
        <end position="126"/>
    </location>
</feature>
<dbReference type="GO" id="GO:0005737">
    <property type="term" value="C:cytoplasm"/>
    <property type="evidence" value="ECO:0007669"/>
    <property type="project" value="UniProtKB-SubCell"/>
</dbReference>
<keyword evidence="16" id="KW-1185">Reference proteome</keyword>
<comment type="subunit">
    <text evidence="3 11">Monomer.</text>
</comment>
<dbReference type="AlphaFoldDB" id="A0A1A5YU09"/>
<evidence type="ECO:0000259" key="13">
    <source>
        <dbReference type="SMART" id="SM00836"/>
    </source>
</evidence>
<evidence type="ECO:0000256" key="8">
    <source>
        <dbReference type="ARBA" id="ARBA00022917"/>
    </source>
</evidence>
<evidence type="ECO:0000256" key="3">
    <source>
        <dbReference type="ARBA" id="ARBA00011245"/>
    </source>
</evidence>
<comment type="subcellular location">
    <subcellularLocation>
        <location evidence="1 11">Cytoplasm</location>
    </subcellularLocation>
</comment>
<evidence type="ECO:0000256" key="1">
    <source>
        <dbReference type="ARBA" id="ARBA00004496"/>
    </source>
</evidence>
<dbReference type="SUPFAM" id="SSF47323">
    <property type="entry name" value="Anticodon-binding domain of a subclass of class I aminoacyl-tRNA synthetases"/>
    <property type="match status" value="1"/>
</dbReference>
<dbReference type="RefSeq" id="WP_068678729.1">
    <property type="nucleotide sequence ID" value="NZ_LYPA01000022.1"/>
</dbReference>
<dbReference type="NCBIfam" id="TIGR00456">
    <property type="entry name" value="argS"/>
    <property type="match status" value="1"/>
</dbReference>
<dbReference type="FunFam" id="1.10.730.10:FF:000006">
    <property type="entry name" value="Arginyl-tRNA synthetase 2, mitochondrial"/>
    <property type="match status" value="1"/>
</dbReference>
<dbReference type="SMART" id="SM00836">
    <property type="entry name" value="DALR_1"/>
    <property type="match status" value="1"/>
</dbReference>
<accession>A0A1A5YU09</accession>
<feature type="domain" description="Arginyl tRNA synthetase N-terminal" evidence="14">
    <location>
        <begin position="2"/>
        <end position="80"/>
    </location>
</feature>
<dbReference type="STRING" id="1844972.A7K91_11120"/>
<evidence type="ECO:0000259" key="14">
    <source>
        <dbReference type="SMART" id="SM01016"/>
    </source>
</evidence>
<dbReference type="EMBL" id="LYPA01000022">
    <property type="protein sequence ID" value="OBR69053.1"/>
    <property type="molecule type" value="Genomic_DNA"/>
</dbReference>
<dbReference type="GO" id="GO:0004814">
    <property type="term" value="F:arginine-tRNA ligase activity"/>
    <property type="evidence" value="ECO:0007669"/>
    <property type="project" value="UniProtKB-UniRule"/>
</dbReference>
<dbReference type="OrthoDB" id="9805987at2"/>
<dbReference type="Gene3D" id="1.10.730.10">
    <property type="entry name" value="Isoleucyl-tRNA Synthetase, Domain 1"/>
    <property type="match status" value="1"/>
</dbReference>
<dbReference type="InterPro" id="IPR035684">
    <property type="entry name" value="ArgRS_core"/>
</dbReference>
<name>A0A1A5YU09_9BACL</name>
<dbReference type="PANTHER" id="PTHR11956:SF5">
    <property type="entry name" value="ARGININE--TRNA LIGASE, CYTOPLASMIC"/>
    <property type="match status" value="1"/>
</dbReference>
<evidence type="ECO:0000256" key="10">
    <source>
        <dbReference type="ARBA" id="ARBA00049339"/>
    </source>
</evidence>
<comment type="similarity">
    <text evidence="2 11 12">Belongs to the class-I aminoacyl-tRNA synthetase family.</text>
</comment>
<dbReference type="PANTHER" id="PTHR11956">
    <property type="entry name" value="ARGINYL-TRNA SYNTHETASE"/>
    <property type="match status" value="1"/>
</dbReference>
<evidence type="ECO:0000256" key="12">
    <source>
        <dbReference type="RuleBase" id="RU363038"/>
    </source>
</evidence>
<evidence type="ECO:0000256" key="9">
    <source>
        <dbReference type="ARBA" id="ARBA00023146"/>
    </source>
</evidence>
<evidence type="ECO:0000313" key="16">
    <source>
        <dbReference type="Proteomes" id="UP000092024"/>
    </source>
</evidence>
<keyword evidence="7 11" id="KW-0067">ATP-binding</keyword>
<dbReference type="CDD" id="cd00671">
    <property type="entry name" value="ArgRS_core"/>
    <property type="match status" value="1"/>
</dbReference>
<organism evidence="15 16">
    <name type="scientific">Paenibacillus oryzae</name>
    <dbReference type="NCBI Taxonomy" id="1844972"/>
    <lineage>
        <taxon>Bacteria</taxon>
        <taxon>Bacillati</taxon>
        <taxon>Bacillota</taxon>
        <taxon>Bacilli</taxon>
        <taxon>Bacillales</taxon>
        <taxon>Paenibacillaceae</taxon>
        <taxon>Paenibacillus</taxon>
    </lineage>
</organism>
<dbReference type="Pfam" id="PF00750">
    <property type="entry name" value="tRNA-synt_1d"/>
    <property type="match status" value="1"/>
</dbReference>
<keyword evidence="4 11" id="KW-0963">Cytoplasm</keyword>
<reference evidence="15 16" key="1">
    <citation type="submission" date="2016-05" db="EMBL/GenBank/DDBJ databases">
        <title>Paenibacillus oryzae. sp. nov., isolated from the rice root.</title>
        <authorList>
            <person name="Zhang J."/>
            <person name="Zhang X."/>
        </authorList>
    </citation>
    <scope>NUCLEOTIDE SEQUENCE [LARGE SCALE GENOMIC DNA]</scope>
    <source>
        <strain evidence="15 16">1DrF-4</strain>
    </source>
</reference>
<dbReference type="SMART" id="SM01016">
    <property type="entry name" value="Arg_tRNA_synt_N"/>
    <property type="match status" value="1"/>
</dbReference>
<dbReference type="EC" id="6.1.1.19" evidence="11"/>
<dbReference type="SUPFAM" id="SSF52374">
    <property type="entry name" value="Nucleotidylyl transferase"/>
    <property type="match status" value="1"/>
</dbReference>
<dbReference type="Pfam" id="PF05746">
    <property type="entry name" value="DALR_1"/>
    <property type="match status" value="1"/>
</dbReference>
<keyword evidence="8 11" id="KW-0648">Protein biosynthesis</keyword>
<comment type="caution">
    <text evidence="15">The sequence shown here is derived from an EMBL/GenBank/DDBJ whole genome shotgun (WGS) entry which is preliminary data.</text>
</comment>
<dbReference type="PRINTS" id="PR01038">
    <property type="entry name" value="TRNASYNTHARG"/>
</dbReference>
<gene>
    <name evidence="11" type="primary">argS</name>
    <name evidence="15" type="ORF">A7K91_11120</name>
</gene>
<dbReference type="FunFam" id="3.40.50.620:FF:000116">
    <property type="entry name" value="Arginine--tRNA ligase"/>
    <property type="match status" value="1"/>
</dbReference>
<evidence type="ECO:0000313" key="15">
    <source>
        <dbReference type="EMBL" id="OBR69053.1"/>
    </source>
</evidence>
<evidence type="ECO:0000256" key="11">
    <source>
        <dbReference type="HAMAP-Rule" id="MF_00123"/>
    </source>
</evidence>
<keyword evidence="9 11" id="KW-0030">Aminoacyl-tRNA synthetase</keyword>
<dbReference type="InterPro" id="IPR014729">
    <property type="entry name" value="Rossmann-like_a/b/a_fold"/>
</dbReference>
<evidence type="ECO:0000256" key="2">
    <source>
        <dbReference type="ARBA" id="ARBA00005594"/>
    </source>
</evidence>
<dbReference type="Proteomes" id="UP000092024">
    <property type="component" value="Unassembled WGS sequence"/>
</dbReference>
<dbReference type="InterPro" id="IPR005148">
    <property type="entry name" value="Arg-tRNA-synth_N"/>
</dbReference>
<dbReference type="SUPFAM" id="SSF55190">
    <property type="entry name" value="Arginyl-tRNA synthetase (ArgRS), N-terminal 'additional' domain"/>
    <property type="match status" value="1"/>
</dbReference>
<dbReference type="InterPro" id="IPR001278">
    <property type="entry name" value="Arg-tRNA-ligase"/>
</dbReference>
<feature type="domain" description="DALR anticodon binding" evidence="13">
    <location>
        <begin position="453"/>
        <end position="583"/>
    </location>
</feature>
<evidence type="ECO:0000256" key="6">
    <source>
        <dbReference type="ARBA" id="ARBA00022741"/>
    </source>
</evidence>
<comment type="catalytic activity">
    <reaction evidence="10 11">
        <text>tRNA(Arg) + L-arginine + ATP = L-arginyl-tRNA(Arg) + AMP + diphosphate</text>
        <dbReference type="Rhea" id="RHEA:20301"/>
        <dbReference type="Rhea" id="RHEA-COMP:9658"/>
        <dbReference type="Rhea" id="RHEA-COMP:9673"/>
        <dbReference type="ChEBI" id="CHEBI:30616"/>
        <dbReference type="ChEBI" id="CHEBI:32682"/>
        <dbReference type="ChEBI" id="CHEBI:33019"/>
        <dbReference type="ChEBI" id="CHEBI:78442"/>
        <dbReference type="ChEBI" id="CHEBI:78513"/>
        <dbReference type="ChEBI" id="CHEBI:456215"/>
        <dbReference type="EC" id="6.1.1.19"/>
    </reaction>
</comment>
<dbReference type="Gene3D" id="3.40.50.620">
    <property type="entry name" value="HUPs"/>
    <property type="match status" value="1"/>
</dbReference>
<protein>
    <recommendedName>
        <fullName evidence="11">Arginine--tRNA ligase</fullName>
        <ecNumber evidence="11">6.1.1.19</ecNumber>
    </recommendedName>
    <alternativeName>
        <fullName evidence="11">Arginyl-tRNA synthetase</fullName>
        <shortName evidence="11">ArgRS</shortName>
    </alternativeName>
</protein>
<dbReference type="GO" id="GO:0006420">
    <property type="term" value="P:arginyl-tRNA aminoacylation"/>
    <property type="evidence" value="ECO:0007669"/>
    <property type="project" value="UniProtKB-UniRule"/>
</dbReference>
<proteinExistence type="inferred from homology"/>
<dbReference type="InterPro" id="IPR008909">
    <property type="entry name" value="DALR_anticod-bd"/>
</dbReference>
<keyword evidence="6 11" id="KW-0547">Nucleotide-binding</keyword>
<keyword evidence="5 11" id="KW-0436">Ligase</keyword>
<dbReference type="Pfam" id="PF03485">
    <property type="entry name" value="Arg_tRNA_synt_N"/>
    <property type="match status" value="1"/>
</dbReference>
<evidence type="ECO:0000256" key="5">
    <source>
        <dbReference type="ARBA" id="ARBA00022598"/>
    </source>
</evidence>
<sequence length="583" mass="65504">MIREQLAEALETKLPMTRDEIIKLLEYPPNPDMGDAALPCFTLAKTMKQSPQHIAMELAEELKDSDWIAEAAGPYLNFRLNRRSHASVLLERIQNGSFGKPDIGKGERVIIDMSSPNIAKPFGIGHLRSTMIGNALYRILRETGYETISVNHLGDWGTQFGKMITAWLRWGGESTQNDTPQNANENTSIIKKYLELYVRFHDEAQSKPELEDEAREWFKRLEQGDETAHSLWLGFVEESLKEFRKLYERLGVSFDHYLGESFYNDKMEPVLEQLKEKGLLEESDGAMVVSLEEFGMPPCIMVKSNGTSIYATRDLATALYRRNEMKADTLLYVVGGEQALHFKQVFHVLGKMGFEWSSECKHIPFGLMRMEGQKMSTRRGKVLFLEDVLNEAVDRARALIQSKSPGLANADAVAEAIGVGAVVFGDLKNTRTLDVDFSLQEVLNFDGETGPYLQYTYARTASIVKKAASSFMNKEAGAPKHGSADNEIVADFSLMENNFAWNLAVTVGKYEEALVQAASRYEPSVLARYLLDLAQSFNRFYHHIKVLSGTEEEQAAKIKLVRAVGQTLGRGLNLLGLQTPEEI</sequence>
<evidence type="ECO:0000256" key="7">
    <source>
        <dbReference type="ARBA" id="ARBA00022840"/>
    </source>
</evidence>
<dbReference type="GO" id="GO:0005524">
    <property type="term" value="F:ATP binding"/>
    <property type="evidence" value="ECO:0007669"/>
    <property type="project" value="UniProtKB-UniRule"/>
</dbReference>
<evidence type="ECO:0000256" key="4">
    <source>
        <dbReference type="ARBA" id="ARBA00022490"/>
    </source>
</evidence>
<dbReference type="InterPro" id="IPR036695">
    <property type="entry name" value="Arg-tRNA-synth_N_sf"/>
</dbReference>
<dbReference type="Gene3D" id="3.30.1360.70">
    <property type="entry name" value="Arginyl tRNA synthetase N-terminal domain"/>
    <property type="match status" value="1"/>
</dbReference>
<dbReference type="HAMAP" id="MF_00123">
    <property type="entry name" value="Arg_tRNA_synth"/>
    <property type="match status" value="1"/>
</dbReference>
<dbReference type="InterPro" id="IPR009080">
    <property type="entry name" value="tRNAsynth_Ia_anticodon-bd"/>
</dbReference>